<keyword evidence="3 4" id="KW-0067">ATP-binding</keyword>
<sequence>MSDNDDTTPAQYASPPCFMHELDPTFQQPLSDWSDVRRWRKAERERLIAARLAISADTRTKMAKRIAEGLDAAIGNVAGKMISLYWPFRGEPDLRGWMESVNERGGRTALPIVVEKGQPLIFRAYRHGDRLERGVWNIPIPAEGDPVVPDVVISPIVGIDPDRYRLGYGGGFFDRTLASLPRKPLVIGIGYEMQRIPTIYPQPHDIPMDVVVTETACPA</sequence>
<dbReference type="InterPro" id="IPR024185">
    <property type="entry name" value="FTHF_cligase-like_sf"/>
</dbReference>
<organism evidence="5 6">
    <name type="scientific">Mesorhizobium retamae</name>
    <dbReference type="NCBI Taxonomy" id="2912854"/>
    <lineage>
        <taxon>Bacteria</taxon>
        <taxon>Pseudomonadati</taxon>
        <taxon>Pseudomonadota</taxon>
        <taxon>Alphaproteobacteria</taxon>
        <taxon>Hyphomicrobiales</taxon>
        <taxon>Phyllobacteriaceae</taxon>
        <taxon>Mesorhizobium</taxon>
    </lineage>
</organism>
<keyword evidence="2 4" id="KW-0547">Nucleotide-binding</keyword>
<protein>
    <recommendedName>
        <fullName evidence="4">5-formyltetrahydrofolate cyclo-ligase</fullName>
        <ecNumber evidence="4">6.3.3.2</ecNumber>
    </recommendedName>
</protein>
<comment type="caution">
    <text evidence="5">The sequence shown here is derived from an EMBL/GenBank/DDBJ whole genome shotgun (WGS) entry which is preliminary data.</text>
</comment>
<evidence type="ECO:0000313" key="6">
    <source>
        <dbReference type="Proteomes" id="UP001201701"/>
    </source>
</evidence>
<dbReference type="PANTHER" id="PTHR23407">
    <property type="entry name" value="ATPASE INHIBITOR/5-FORMYLTETRAHYDROFOLATE CYCLO-LIGASE"/>
    <property type="match status" value="1"/>
</dbReference>
<dbReference type="NCBIfam" id="TIGR02727">
    <property type="entry name" value="MTHFS_bact"/>
    <property type="match status" value="1"/>
</dbReference>
<dbReference type="Gene3D" id="3.40.50.10420">
    <property type="entry name" value="NagB/RpiA/CoA transferase-like"/>
    <property type="match status" value="1"/>
</dbReference>
<dbReference type="PANTHER" id="PTHR23407:SF1">
    <property type="entry name" value="5-FORMYLTETRAHYDROFOLATE CYCLO-LIGASE"/>
    <property type="match status" value="1"/>
</dbReference>
<keyword evidence="4" id="KW-0460">Magnesium</keyword>
<evidence type="ECO:0000256" key="1">
    <source>
        <dbReference type="ARBA" id="ARBA00010638"/>
    </source>
</evidence>
<dbReference type="GO" id="GO:0030272">
    <property type="term" value="F:5-formyltetrahydrofolate cyclo-ligase activity"/>
    <property type="evidence" value="ECO:0007669"/>
    <property type="project" value="UniProtKB-EC"/>
</dbReference>
<keyword evidence="5" id="KW-0436">Ligase</keyword>
<name>A0ABS9QE25_9HYPH</name>
<dbReference type="EC" id="6.3.3.2" evidence="4"/>
<evidence type="ECO:0000313" key="5">
    <source>
        <dbReference type="EMBL" id="MCG7505670.1"/>
    </source>
</evidence>
<evidence type="ECO:0000256" key="4">
    <source>
        <dbReference type="RuleBase" id="RU361279"/>
    </source>
</evidence>
<evidence type="ECO:0000256" key="2">
    <source>
        <dbReference type="ARBA" id="ARBA00022741"/>
    </source>
</evidence>
<dbReference type="EMBL" id="JAKREW010000009">
    <property type="protein sequence ID" value="MCG7505670.1"/>
    <property type="molecule type" value="Genomic_DNA"/>
</dbReference>
<accession>A0ABS9QE25</accession>
<keyword evidence="4" id="KW-0479">Metal-binding</keyword>
<dbReference type="SUPFAM" id="SSF100950">
    <property type="entry name" value="NagB/RpiA/CoA transferase-like"/>
    <property type="match status" value="1"/>
</dbReference>
<comment type="cofactor">
    <cofactor evidence="4">
        <name>Mg(2+)</name>
        <dbReference type="ChEBI" id="CHEBI:18420"/>
    </cofactor>
</comment>
<gene>
    <name evidence="5" type="ORF">L4923_11675</name>
</gene>
<dbReference type="Proteomes" id="UP001201701">
    <property type="component" value="Unassembled WGS sequence"/>
</dbReference>
<dbReference type="RefSeq" id="WP_239365062.1">
    <property type="nucleotide sequence ID" value="NZ_JAKREW010000009.1"/>
</dbReference>
<proteinExistence type="inferred from homology"/>
<comment type="similarity">
    <text evidence="1 4">Belongs to the 5-formyltetrahydrofolate cyclo-ligase family.</text>
</comment>
<evidence type="ECO:0000256" key="3">
    <source>
        <dbReference type="ARBA" id="ARBA00022840"/>
    </source>
</evidence>
<dbReference type="Pfam" id="PF01812">
    <property type="entry name" value="5-FTHF_cyc-lig"/>
    <property type="match status" value="1"/>
</dbReference>
<reference evidence="5 6" key="1">
    <citation type="submission" date="2022-02" db="EMBL/GenBank/DDBJ databases">
        <title>Draft genome sequence of Mezorhizobium retamae strain IRAMC:0171 isolated from Retama raetam nodules.</title>
        <authorList>
            <person name="Bengaied R."/>
            <person name="Sbissi I."/>
            <person name="Huber K."/>
            <person name="Ghodbane F."/>
            <person name="Nouioui I."/>
            <person name="Tarhouni M."/>
            <person name="Gtari M."/>
        </authorList>
    </citation>
    <scope>NUCLEOTIDE SEQUENCE [LARGE SCALE GENOMIC DNA]</scope>
    <source>
        <strain evidence="5 6">IRAMC:0171</strain>
    </source>
</reference>
<comment type="catalytic activity">
    <reaction evidence="4">
        <text>(6S)-5-formyl-5,6,7,8-tetrahydrofolate + ATP = (6R)-5,10-methenyltetrahydrofolate + ADP + phosphate</text>
        <dbReference type="Rhea" id="RHEA:10488"/>
        <dbReference type="ChEBI" id="CHEBI:30616"/>
        <dbReference type="ChEBI" id="CHEBI:43474"/>
        <dbReference type="ChEBI" id="CHEBI:57455"/>
        <dbReference type="ChEBI" id="CHEBI:57457"/>
        <dbReference type="ChEBI" id="CHEBI:456216"/>
        <dbReference type="EC" id="6.3.3.2"/>
    </reaction>
</comment>
<dbReference type="InterPro" id="IPR037171">
    <property type="entry name" value="NagB/RpiA_transferase-like"/>
</dbReference>
<keyword evidence="6" id="KW-1185">Reference proteome</keyword>
<dbReference type="InterPro" id="IPR002698">
    <property type="entry name" value="FTHF_cligase"/>
</dbReference>